<dbReference type="InterPro" id="IPR050347">
    <property type="entry name" value="Bact_Beta-galactosidase"/>
</dbReference>
<proteinExistence type="inferred from homology"/>
<evidence type="ECO:0000256" key="8">
    <source>
        <dbReference type="ARBA" id="ARBA00023295"/>
    </source>
</evidence>
<feature type="compositionally biased region" description="Basic and acidic residues" evidence="9">
    <location>
        <begin position="858"/>
        <end position="873"/>
    </location>
</feature>
<evidence type="ECO:0000313" key="14">
    <source>
        <dbReference type="EMBL" id="MCV9387338.1"/>
    </source>
</evidence>
<dbReference type="SUPFAM" id="SSF49785">
    <property type="entry name" value="Galactose-binding domain-like"/>
    <property type="match status" value="1"/>
</dbReference>
<dbReference type="Pfam" id="PF02836">
    <property type="entry name" value="Glyco_hydro_2_C"/>
    <property type="match status" value="1"/>
</dbReference>
<evidence type="ECO:0000256" key="3">
    <source>
        <dbReference type="ARBA" id="ARBA00007401"/>
    </source>
</evidence>
<dbReference type="InterPro" id="IPR006102">
    <property type="entry name" value="Ig-like_GH2"/>
</dbReference>
<evidence type="ECO:0000256" key="4">
    <source>
        <dbReference type="ARBA" id="ARBA00011245"/>
    </source>
</evidence>
<evidence type="ECO:0000256" key="1">
    <source>
        <dbReference type="ARBA" id="ARBA00001412"/>
    </source>
</evidence>
<reference evidence="14 15" key="1">
    <citation type="submission" date="2022-10" db="EMBL/GenBank/DDBJ databases">
        <title>Comparative genomics and taxonomic characterization of three novel marine species of genus Reichenbachiella exhibiting antioxidant and polysaccharide degradation activities.</title>
        <authorList>
            <person name="Muhammad N."/>
            <person name="Lee Y.-J."/>
            <person name="Ko J."/>
            <person name="Kim S.-G."/>
        </authorList>
    </citation>
    <scope>NUCLEOTIDE SEQUENCE [LARGE SCALE GENOMIC DNA]</scope>
    <source>
        <strain evidence="14 15">ABR2-5</strain>
    </source>
</reference>
<evidence type="ECO:0000256" key="7">
    <source>
        <dbReference type="ARBA" id="ARBA00022837"/>
    </source>
</evidence>
<dbReference type="SUPFAM" id="SSF49303">
    <property type="entry name" value="beta-Galactosidase/glucuronidase domain"/>
    <property type="match status" value="1"/>
</dbReference>
<dbReference type="InterPro" id="IPR006104">
    <property type="entry name" value="Glyco_hydro_2_N"/>
</dbReference>
<organism evidence="14 15">
    <name type="scientific">Reichenbachiella ulvae</name>
    <dbReference type="NCBI Taxonomy" id="2980104"/>
    <lineage>
        <taxon>Bacteria</taxon>
        <taxon>Pseudomonadati</taxon>
        <taxon>Bacteroidota</taxon>
        <taxon>Cytophagia</taxon>
        <taxon>Cytophagales</taxon>
        <taxon>Reichenbachiellaceae</taxon>
        <taxon>Reichenbachiella</taxon>
    </lineage>
</organism>
<dbReference type="InterPro" id="IPR013783">
    <property type="entry name" value="Ig-like_fold"/>
</dbReference>
<dbReference type="PANTHER" id="PTHR46323">
    <property type="entry name" value="BETA-GALACTOSIDASE"/>
    <property type="match status" value="1"/>
</dbReference>
<feature type="signal peptide" evidence="10">
    <location>
        <begin position="1"/>
        <end position="20"/>
    </location>
</feature>
<dbReference type="InterPro" id="IPR014718">
    <property type="entry name" value="GH-type_carb-bd"/>
</dbReference>
<dbReference type="InterPro" id="IPR008979">
    <property type="entry name" value="Galactose-bd-like_sf"/>
</dbReference>
<feature type="region of interest" description="Disordered" evidence="9">
    <location>
        <begin position="853"/>
        <end position="873"/>
    </location>
</feature>
<dbReference type="InterPro" id="IPR036156">
    <property type="entry name" value="Beta-gal/glucu_dom_sf"/>
</dbReference>
<comment type="subunit">
    <text evidence="4">Monomer.</text>
</comment>
<dbReference type="InterPro" id="IPR006101">
    <property type="entry name" value="Glyco_hydro_2"/>
</dbReference>
<evidence type="ECO:0000256" key="6">
    <source>
        <dbReference type="ARBA" id="ARBA00022801"/>
    </source>
</evidence>
<dbReference type="Gene3D" id="2.60.40.10">
    <property type="entry name" value="Immunoglobulins"/>
    <property type="match status" value="1"/>
</dbReference>
<dbReference type="EC" id="3.2.1.23" evidence="5"/>
<dbReference type="Gene3D" id="3.20.20.80">
    <property type="entry name" value="Glycosidases"/>
    <property type="match status" value="1"/>
</dbReference>
<dbReference type="InterPro" id="IPR006103">
    <property type="entry name" value="Glyco_hydro_2_cat"/>
</dbReference>
<evidence type="ECO:0000256" key="5">
    <source>
        <dbReference type="ARBA" id="ARBA00012756"/>
    </source>
</evidence>
<dbReference type="RefSeq" id="WP_264138162.1">
    <property type="nucleotide sequence ID" value="NZ_JAOYOD010000001.1"/>
</dbReference>
<feature type="domain" description="Glycoside hydrolase family 2 catalytic" evidence="12">
    <location>
        <begin position="308"/>
        <end position="477"/>
    </location>
</feature>
<feature type="chain" id="PRO_5047018955" description="beta-galactosidase" evidence="10">
    <location>
        <begin position="21"/>
        <end position="1117"/>
    </location>
</feature>
<evidence type="ECO:0000259" key="12">
    <source>
        <dbReference type="Pfam" id="PF02836"/>
    </source>
</evidence>
<comment type="cofactor">
    <cofactor evidence="2">
        <name>Ca(2+)</name>
        <dbReference type="ChEBI" id="CHEBI:29108"/>
    </cofactor>
</comment>
<comment type="similarity">
    <text evidence="3">Belongs to the glycosyl hydrolase 2 family.</text>
</comment>
<gene>
    <name evidence="14" type="ORF">N7U62_11730</name>
</gene>
<evidence type="ECO:0000256" key="9">
    <source>
        <dbReference type="SAM" id="MobiDB-lite"/>
    </source>
</evidence>
<dbReference type="InterPro" id="IPR011013">
    <property type="entry name" value="Gal_mutarotase_sf_dom"/>
</dbReference>
<dbReference type="Pfam" id="PF02837">
    <property type="entry name" value="Glyco_hydro_2_N"/>
    <property type="match status" value="1"/>
</dbReference>
<feature type="domain" description="Glycosyl hydrolases family 2 sugar binding" evidence="13">
    <location>
        <begin position="100"/>
        <end position="196"/>
    </location>
</feature>
<keyword evidence="15" id="KW-1185">Reference proteome</keyword>
<accession>A0ABT3CUV2</accession>
<dbReference type="PANTHER" id="PTHR46323:SF2">
    <property type="entry name" value="BETA-GALACTOSIDASE"/>
    <property type="match status" value="1"/>
</dbReference>
<dbReference type="InterPro" id="IPR017853">
    <property type="entry name" value="GH"/>
</dbReference>
<dbReference type="EMBL" id="JAOYOD010000001">
    <property type="protein sequence ID" value="MCV9387338.1"/>
    <property type="molecule type" value="Genomic_DNA"/>
</dbReference>
<dbReference type="PRINTS" id="PR00132">
    <property type="entry name" value="GLHYDRLASE2"/>
</dbReference>
<dbReference type="Proteomes" id="UP001300692">
    <property type="component" value="Unassembled WGS sequence"/>
</dbReference>
<keyword evidence="8" id="KW-0326">Glycosidase</keyword>
<dbReference type="Pfam" id="PF00703">
    <property type="entry name" value="Glyco_hydro_2"/>
    <property type="match status" value="1"/>
</dbReference>
<comment type="catalytic activity">
    <reaction evidence="1">
        <text>Hydrolysis of terminal non-reducing beta-D-galactose residues in beta-D-galactosides.</text>
        <dbReference type="EC" id="3.2.1.23"/>
    </reaction>
</comment>
<protein>
    <recommendedName>
        <fullName evidence="5">beta-galactosidase</fullName>
        <ecNumber evidence="5">3.2.1.23</ecNumber>
    </recommendedName>
</protein>
<dbReference type="SUPFAM" id="SSF74650">
    <property type="entry name" value="Galactose mutarotase-like"/>
    <property type="match status" value="1"/>
</dbReference>
<evidence type="ECO:0000259" key="13">
    <source>
        <dbReference type="Pfam" id="PF02837"/>
    </source>
</evidence>
<dbReference type="Gene3D" id="2.70.98.10">
    <property type="match status" value="1"/>
</dbReference>
<name>A0ABT3CUV2_9BACT</name>
<keyword evidence="10" id="KW-0732">Signal</keyword>
<evidence type="ECO:0000259" key="11">
    <source>
        <dbReference type="Pfam" id="PF00703"/>
    </source>
</evidence>
<keyword evidence="6" id="KW-0378">Hydrolase</keyword>
<feature type="domain" description="Glycoside hydrolase family 2 immunoglobulin-like beta-sandwich" evidence="11">
    <location>
        <begin position="199"/>
        <end position="305"/>
    </location>
</feature>
<sequence>MNLLCLGAFLLFFMSCDSNLSSSDSEKIPDHGLWSRPEIVPIPTKTGQVEKPVLRLGGSWLINTNPGENYWADQGNTEDWKEVIVPSSIEKQGFNIRRGEEYAYKKSIIIPKDYASKRVILRFEGVTGTAKAWINGNFLKEHYGGFNVWTCDITDFVIPGQEAVLTVGVVDEERELSTTSFNHGGIVRSVKLMAVPKNHITRFNVETDLDDSYEDALLKVWTKVAFSQGEKVRIKPTLIDPSGKIVPLQQNDISLDKKQPEKITVFNVKAPIKWDAEHPNLYTLRLELIENNEVAQVLTKKVGFREITIEGKKMLVNGQEVKLRGAGRFDSDPDFGKYLSDKKAWEEVRMLKEANLNFVRPSCYPATNAYLDACDSLGLYVQVENSVTFTRGTQKDTAYTALYMDQMAEMIEEVRSHPSIIIYELANETYYGVNITKTYEYAKAEDPTRPVIFSWSQSVPEGVDWPYDIYSYHYPDWDTDLGSAGVAVFNSDEVRPLPTGMPVLHDEFAHGSSYYQQSLARDPGMRNFWGESIKVFWERMFTTEGCLGGAMWAIIDENAYGSWAFEWGAIDLWRRTRPEYWHMKKAYSPVRIGVKEFEHPGNENSLILPMKNWFDHTNLNELDVSWKVGEATGQMKGPDIMPHSDGEFEIPYEDWKENDQLELSFTDSYGRLIDRYLLKIAGSEVSFPAPSGPAPSLQNNPNEIIVSGEGFEIVFDKNNGLIKSGTYNGQLILKGGPYFQLTGGKMGKWVLKDIAAKEEGNEVVVSISGTNEPVEISFELRIDGAGLITTNYELLAFGVEAPTPRKKPWDDQDAGGFQEVGVSYLLTANINELEWDRNGLWTCYPEDHIGRNRGTAKRTSDGKHKIFGEEPERPWSQDERDFSVFGQYDIGGRGTNDFKSMKESINYASALDANGGVGVRIESDGTEAVRLAVQEDESSILTIENMTFHGDWTMTPDSVSYFGFPELMCTREGDGFTFSFEGSGFAWIGTNDRSLSAADIYIDGKLVEDDLIFYSRGKSPNSIFYSKEGLKEGSHTVKIVAQKRTSGRGQRDEVKVPVGAIKILDGATRGDVLMIVNDQWNYTKMGLGNYMKLPIYIEPGYKNQVQMRLIGKESFNN</sequence>
<evidence type="ECO:0000313" key="15">
    <source>
        <dbReference type="Proteomes" id="UP001300692"/>
    </source>
</evidence>
<evidence type="ECO:0000256" key="2">
    <source>
        <dbReference type="ARBA" id="ARBA00001913"/>
    </source>
</evidence>
<dbReference type="Gene3D" id="2.60.120.260">
    <property type="entry name" value="Galactose-binding domain-like"/>
    <property type="match status" value="2"/>
</dbReference>
<keyword evidence="7" id="KW-0106">Calcium</keyword>
<comment type="caution">
    <text evidence="14">The sequence shown here is derived from an EMBL/GenBank/DDBJ whole genome shotgun (WGS) entry which is preliminary data.</text>
</comment>
<evidence type="ECO:0000256" key="10">
    <source>
        <dbReference type="SAM" id="SignalP"/>
    </source>
</evidence>
<dbReference type="SUPFAM" id="SSF51445">
    <property type="entry name" value="(Trans)glycosidases"/>
    <property type="match status" value="1"/>
</dbReference>